<dbReference type="InterPro" id="IPR041679">
    <property type="entry name" value="DNA2/NAM7-like_C"/>
</dbReference>
<evidence type="ECO:0000256" key="17">
    <source>
        <dbReference type="PROSITE-ProRule" id="PRU01343"/>
    </source>
</evidence>
<comment type="subunit">
    <text evidence="14">Interacts with DNA repair protein RAD51; the interaction promotes RAD51 strand exchange activity. Also interacts with DNA repair proteins EXO1 and BRCA1; the interactions are increased following DNA damage induction.</text>
</comment>
<evidence type="ECO:0000256" key="18">
    <source>
        <dbReference type="SAM" id="MobiDB-lite"/>
    </source>
</evidence>
<evidence type="ECO:0000256" key="8">
    <source>
        <dbReference type="ARBA" id="ARBA00022806"/>
    </source>
</evidence>
<dbReference type="Proteomes" id="UP000694844">
    <property type="component" value="Chromosome 2"/>
</dbReference>
<evidence type="ECO:0000256" key="10">
    <source>
        <dbReference type="ARBA" id="ARBA00022840"/>
    </source>
</evidence>
<dbReference type="Pfam" id="PF13087">
    <property type="entry name" value="AAA_12"/>
    <property type="match status" value="1"/>
</dbReference>
<feature type="domain" description="GRF-type" evidence="19">
    <location>
        <begin position="53"/>
        <end position="95"/>
    </location>
</feature>
<dbReference type="GO" id="GO:0008270">
    <property type="term" value="F:zinc ion binding"/>
    <property type="evidence" value="ECO:0007669"/>
    <property type="project" value="UniProtKB-KW"/>
</dbReference>
<dbReference type="Pfam" id="PF13086">
    <property type="entry name" value="AAA_11"/>
    <property type="match status" value="1"/>
</dbReference>
<dbReference type="GO" id="GO:0005524">
    <property type="term" value="F:ATP binding"/>
    <property type="evidence" value="ECO:0007669"/>
    <property type="project" value="UniProtKB-KW"/>
</dbReference>
<reference evidence="21" key="1">
    <citation type="submission" date="2025-08" db="UniProtKB">
        <authorList>
            <consortium name="RefSeq"/>
        </authorList>
    </citation>
    <scope>IDENTIFICATION</scope>
    <source>
        <tissue evidence="21">Whole sample</tissue>
    </source>
</reference>
<dbReference type="GO" id="GO:0016787">
    <property type="term" value="F:hydrolase activity"/>
    <property type="evidence" value="ECO:0007669"/>
    <property type="project" value="UniProtKB-KW"/>
</dbReference>
<keyword evidence="6 17" id="KW-0863">Zinc-finger</keyword>
<dbReference type="CDD" id="cd18808">
    <property type="entry name" value="SF1_C_Upf1"/>
    <property type="match status" value="1"/>
</dbReference>
<keyword evidence="7" id="KW-0378">Hydrolase</keyword>
<dbReference type="PANTHER" id="PTHR10887:SF531">
    <property type="entry name" value="PROTEIN ZGRF1"/>
    <property type="match status" value="1"/>
</dbReference>
<dbReference type="InterPro" id="IPR047187">
    <property type="entry name" value="SF1_C_Upf1"/>
</dbReference>
<proteinExistence type="predicted"/>
<keyword evidence="2" id="KW-0597">Phosphoprotein</keyword>
<dbReference type="GeneID" id="111121017"/>
<evidence type="ECO:0000259" key="19">
    <source>
        <dbReference type="PROSITE" id="PS51999"/>
    </source>
</evidence>
<keyword evidence="8" id="KW-0347">Helicase</keyword>
<dbReference type="KEGG" id="cvn:111121017"/>
<dbReference type="SUPFAM" id="SSF52540">
    <property type="entry name" value="P-loop containing nucleoside triphosphate hydrolases"/>
    <property type="match status" value="1"/>
</dbReference>
<dbReference type="GO" id="GO:0016604">
    <property type="term" value="C:nuclear body"/>
    <property type="evidence" value="ECO:0007669"/>
    <property type="project" value="TreeGrafter"/>
</dbReference>
<dbReference type="AlphaFoldDB" id="A0A8B8CPQ1"/>
<keyword evidence="9" id="KW-0862">Zinc</keyword>
<dbReference type="OrthoDB" id="6513042at2759"/>
<feature type="compositionally biased region" description="Polar residues" evidence="18">
    <location>
        <begin position="806"/>
        <end position="815"/>
    </location>
</feature>
<evidence type="ECO:0000256" key="5">
    <source>
        <dbReference type="ARBA" id="ARBA00022763"/>
    </source>
</evidence>
<keyword evidence="11" id="KW-0234">DNA repair</keyword>
<keyword evidence="13" id="KW-0539">Nucleus</keyword>
<dbReference type="PANTHER" id="PTHR10887">
    <property type="entry name" value="DNA2/NAM7 HELICASE FAMILY"/>
    <property type="match status" value="1"/>
</dbReference>
<keyword evidence="10" id="KW-0067">ATP-binding</keyword>
<evidence type="ECO:0000313" key="21">
    <source>
        <dbReference type="RefSeq" id="XP_022317813.1"/>
    </source>
</evidence>
<dbReference type="InterPro" id="IPR041677">
    <property type="entry name" value="DNA2/NAM7_AAA_11"/>
</dbReference>
<dbReference type="InterPro" id="IPR045055">
    <property type="entry name" value="DNA2/NAM7-like"/>
</dbReference>
<comment type="subcellular location">
    <subcellularLocation>
        <location evidence="1">Nucleus</location>
    </subcellularLocation>
</comment>
<dbReference type="GO" id="GO:0006281">
    <property type="term" value="P:DNA repair"/>
    <property type="evidence" value="ECO:0007669"/>
    <property type="project" value="UniProtKB-KW"/>
</dbReference>
<evidence type="ECO:0000256" key="16">
    <source>
        <dbReference type="ARBA" id="ARBA00083828"/>
    </source>
</evidence>
<dbReference type="Pfam" id="PF06839">
    <property type="entry name" value="Zn_ribbon_GRF"/>
    <property type="match status" value="1"/>
</dbReference>
<evidence type="ECO:0000256" key="4">
    <source>
        <dbReference type="ARBA" id="ARBA00022741"/>
    </source>
</evidence>
<sequence>MSALREHLNIVLFVLSKQYHQALSKTDTASLTFPVKNTQGSQSKNLGPPLPPCQCGAPSKLVQVRKEGPNKGRFFYSCPQPANQRCKFFQWADGNGSVGLHITAGSKVRLTDAASVTAHLRQHHVMFYCQCQFLQKSMESILGHFKNPWAKQKYMRECKMQRKHFIKLSKKDSSTLFSKDDLWIVSKDLGFDSTCTFLAKSTYYGPTSGNEVEIEPISKFSPSNWGNKAPCHAILAGNVSSELSYLDNIQDNLQPSSVPILSQLLHLDDADACRTRGFQPPKLKSGKTTHIHVPVHAMNELIQEFICSYSLNLDQSAAIKRLGAMFCEKSHMDLSSILLIHGVFGAGKSFLLSVMIQFLVKVFDLNGSYSPGLPYPWKILISSTTNVAVDRVLMGLLEIGFEDFVRVGSMKKIAKPVLPYSVHATRTESQELKDLQEMLRSGDLSQSEKHNVRQSIEKHKLGENKKRLGNVPVVGVTCASCVAPSLKDLKFPLVIIDECSQMTEPASLLPVSKFACEKLVLVGDPKQLDPTIQGSDASHSNGLEQTMFDRLIKMGHIPTVLRTQYRCHPVISNLANTLFYQGQLLDGVKEEDREPVLDILPTLCFYEVSDGQERSDSSGSFSNEKEADFVSFMIECLVSAGVDSSSIGVITLYKSQMYTILAKLGTSRNCSQKDTKSILVSTVDAFQGGERDIIMLSCVRTNNTGFIDNHKRTNVALTRARRHLFIVGHLQNLEKNQLWGKVIALCKACSDGVQHSEEARQDLGSLLDTASQVSSLTSSNRSPKAGKKRKRQEGEGEEASPPMSLSGLSGASTEESPVVLSGLEEAPVKRSRQQRKLPQIDVTLLNSDKENEEQESDEELPVFRV</sequence>
<gene>
    <name evidence="21" type="primary">LOC111121017</name>
</gene>
<name>A0A8B8CPQ1_CRAVI</name>
<evidence type="ECO:0000313" key="20">
    <source>
        <dbReference type="Proteomes" id="UP000694844"/>
    </source>
</evidence>
<keyword evidence="5" id="KW-0227">DNA damage</keyword>
<evidence type="ECO:0000256" key="11">
    <source>
        <dbReference type="ARBA" id="ARBA00023204"/>
    </source>
</evidence>
<evidence type="ECO:0000256" key="12">
    <source>
        <dbReference type="ARBA" id="ARBA00023235"/>
    </source>
</evidence>
<evidence type="ECO:0000256" key="3">
    <source>
        <dbReference type="ARBA" id="ARBA00022723"/>
    </source>
</evidence>
<evidence type="ECO:0000256" key="2">
    <source>
        <dbReference type="ARBA" id="ARBA00022553"/>
    </source>
</evidence>
<organism evidence="20 21">
    <name type="scientific">Crassostrea virginica</name>
    <name type="common">Eastern oyster</name>
    <dbReference type="NCBI Taxonomy" id="6565"/>
    <lineage>
        <taxon>Eukaryota</taxon>
        <taxon>Metazoa</taxon>
        <taxon>Spiralia</taxon>
        <taxon>Lophotrochozoa</taxon>
        <taxon>Mollusca</taxon>
        <taxon>Bivalvia</taxon>
        <taxon>Autobranchia</taxon>
        <taxon>Pteriomorphia</taxon>
        <taxon>Ostreida</taxon>
        <taxon>Ostreoidea</taxon>
        <taxon>Ostreidae</taxon>
        <taxon>Crassostrea</taxon>
    </lineage>
</organism>
<dbReference type="GO" id="GO:0001147">
    <property type="term" value="F:transcription termination site sequence-specific DNA binding"/>
    <property type="evidence" value="ECO:0007669"/>
    <property type="project" value="TreeGrafter"/>
</dbReference>
<dbReference type="PROSITE" id="PS51999">
    <property type="entry name" value="ZF_GRF"/>
    <property type="match status" value="1"/>
</dbReference>
<feature type="compositionally biased region" description="Acidic residues" evidence="18">
    <location>
        <begin position="850"/>
        <end position="865"/>
    </location>
</feature>
<evidence type="ECO:0000256" key="14">
    <source>
        <dbReference type="ARBA" id="ARBA00066212"/>
    </source>
</evidence>
<dbReference type="InterPro" id="IPR010666">
    <property type="entry name" value="Znf_GRF"/>
</dbReference>
<dbReference type="InterPro" id="IPR027417">
    <property type="entry name" value="P-loop_NTPase"/>
</dbReference>
<accession>A0A8B8CPQ1</accession>
<dbReference type="Gene3D" id="3.40.50.300">
    <property type="entry name" value="P-loop containing nucleotide triphosphate hydrolases"/>
    <property type="match status" value="2"/>
</dbReference>
<evidence type="ECO:0000256" key="1">
    <source>
        <dbReference type="ARBA" id="ARBA00004123"/>
    </source>
</evidence>
<evidence type="ECO:0000256" key="13">
    <source>
        <dbReference type="ARBA" id="ARBA00023242"/>
    </source>
</evidence>
<keyword evidence="12" id="KW-0413">Isomerase</keyword>
<keyword evidence="20" id="KW-1185">Reference proteome</keyword>
<dbReference type="FunFam" id="3.40.50.300:FF:001087">
    <property type="entry name" value="ZGRF1 isoform 9"/>
    <property type="match status" value="1"/>
</dbReference>
<keyword evidence="3" id="KW-0479">Metal-binding</keyword>
<evidence type="ECO:0000256" key="9">
    <source>
        <dbReference type="ARBA" id="ARBA00022833"/>
    </source>
</evidence>
<evidence type="ECO:0000256" key="7">
    <source>
        <dbReference type="ARBA" id="ARBA00022801"/>
    </source>
</evidence>
<keyword evidence="4" id="KW-0547">Nucleotide-binding</keyword>
<dbReference type="GO" id="GO:0006369">
    <property type="term" value="P:termination of RNA polymerase II transcription"/>
    <property type="evidence" value="ECO:0007669"/>
    <property type="project" value="TreeGrafter"/>
</dbReference>
<evidence type="ECO:0000256" key="6">
    <source>
        <dbReference type="ARBA" id="ARBA00022771"/>
    </source>
</evidence>
<feature type="compositionally biased region" description="Polar residues" evidence="18">
    <location>
        <begin position="770"/>
        <end position="782"/>
    </location>
</feature>
<feature type="region of interest" description="Disordered" evidence="18">
    <location>
        <begin position="770"/>
        <end position="865"/>
    </location>
</feature>
<evidence type="ECO:0000256" key="15">
    <source>
        <dbReference type="ARBA" id="ARBA00072540"/>
    </source>
</evidence>
<dbReference type="GO" id="GO:0004386">
    <property type="term" value="F:helicase activity"/>
    <property type="evidence" value="ECO:0007669"/>
    <property type="project" value="UniProtKB-KW"/>
</dbReference>
<protein>
    <recommendedName>
        <fullName evidence="15">5'-3' DNA helicase ZGRF1</fullName>
    </recommendedName>
    <alternativeName>
        <fullName evidence="16">GRF-type zinc finger domain-containing protein 1</fullName>
    </alternativeName>
</protein>
<dbReference type="RefSeq" id="XP_022317813.1">
    <property type="nucleotide sequence ID" value="XM_022462105.1"/>
</dbReference>